<comment type="similarity">
    <text evidence="5">Belongs to the class I-like SAM-binding methyltransferase superfamily. EFM4 family.</text>
</comment>
<evidence type="ECO:0000313" key="8">
    <source>
        <dbReference type="Proteomes" id="UP000077266"/>
    </source>
</evidence>
<evidence type="ECO:0000313" key="7">
    <source>
        <dbReference type="EMBL" id="KZV97431.1"/>
    </source>
</evidence>
<comment type="function">
    <text evidence="5">S-adenosyl-L-methionine-dependent protein-lysine N-methyltransferase that mono- and dimethylates elongation factor 1-alpha at 'Lys-316'. May play a role in intracellular transport.</text>
</comment>
<evidence type="ECO:0000256" key="4">
    <source>
        <dbReference type="ARBA" id="ARBA00022691"/>
    </source>
</evidence>
<sequence>MAEDFAPSKLGTKAHWDSVYKEEVDNFEELGDEGEVWFGTETVEKMVEWTAEHVPASPAPYILDIGTGNGVMLFSLAEEGYDASRMLGVDYSEDSVRLAKLVANARERSDVTFAQGDFLKDDPPHVQGMEDGKVDVWDLLLDKGTYDAIGLAGKDEDGVRPRDVYPGRVARLLKPGGLFLITSCNYTEEELKAAFETADTGLTYHSRIQHPTYTYGGKSGSICASVAFRKPAL</sequence>
<dbReference type="GO" id="GO:0016279">
    <property type="term" value="F:protein-lysine N-methyltransferase activity"/>
    <property type="evidence" value="ECO:0007669"/>
    <property type="project" value="UniProtKB-UniRule"/>
</dbReference>
<dbReference type="OrthoDB" id="10069295at2759"/>
<dbReference type="PANTHER" id="PTHR12843:SF5">
    <property type="entry name" value="EEF1A LYSINE METHYLTRANSFERASE 2"/>
    <property type="match status" value="1"/>
</dbReference>
<keyword evidence="2 5" id="KW-0489">Methyltransferase</keyword>
<feature type="domain" description="Methyltransferase" evidence="6">
    <location>
        <begin position="62"/>
        <end position="200"/>
    </location>
</feature>
<dbReference type="Pfam" id="PF13847">
    <property type="entry name" value="Methyltransf_31"/>
    <property type="match status" value="1"/>
</dbReference>
<keyword evidence="4 5" id="KW-0949">S-adenosyl-L-methionine</keyword>
<dbReference type="SUPFAM" id="SSF53335">
    <property type="entry name" value="S-adenosyl-L-methionine-dependent methyltransferases"/>
    <property type="match status" value="1"/>
</dbReference>
<dbReference type="Gene3D" id="3.40.50.150">
    <property type="entry name" value="Vaccinia Virus protein VP39"/>
    <property type="match status" value="1"/>
</dbReference>
<name>A0A165L6J5_EXIGL</name>
<keyword evidence="5" id="KW-0813">Transport</keyword>
<dbReference type="InterPro" id="IPR025714">
    <property type="entry name" value="Methyltranfer_dom"/>
</dbReference>
<evidence type="ECO:0000256" key="2">
    <source>
        <dbReference type="ARBA" id="ARBA00022603"/>
    </source>
</evidence>
<reference evidence="7 8" key="1">
    <citation type="journal article" date="2016" name="Mol. Biol. Evol.">
        <title>Comparative Genomics of Early-Diverging Mushroom-Forming Fungi Provides Insights into the Origins of Lignocellulose Decay Capabilities.</title>
        <authorList>
            <person name="Nagy L.G."/>
            <person name="Riley R."/>
            <person name="Tritt A."/>
            <person name="Adam C."/>
            <person name="Daum C."/>
            <person name="Floudas D."/>
            <person name="Sun H."/>
            <person name="Yadav J.S."/>
            <person name="Pangilinan J."/>
            <person name="Larsson K.H."/>
            <person name="Matsuura K."/>
            <person name="Barry K."/>
            <person name="Labutti K."/>
            <person name="Kuo R."/>
            <person name="Ohm R.A."/>
            <person name="Bhattacharya S.S."/>
            <person name="Shirouzu T."/>
            <person name="Yoshinaga Y."/>
            <person name="Martin F.M."/>
            <person name="Grigoriev I.V."/>
            <person name="Hibbett D.S."/>
        </authorList>
    </citation>
    <scope>NUCLEOTIDE SEQUENCE [LARGE SCALE GENOMIC DNA]</scope>
    <source>
        <strain evidence="7 8">HHB12029</strain>
    </source>
</reference>
<dbReference type="EC" id="2.1.1.-" evidence="5"/>
<evidence type="ECO:0000256" key="5">
    <source>
        <dbReference type="HAMAP-Rule" id="MF_03188"/>
    </source>
</evidence>
<organism evidence="7 8">
    <name type="scientific">Exidia glandulosa HHB12029</name>
    <dbReference type="NCBI Taxonomy" id="1314781"/>
    <lineage>
        <taxon>Eukaryota</taxon>
        <taxon>Fungi</taxon>
        <taxon>Dikarya</taxon>
        <taxon>Basidiomycota</taxon>
        <taxon>Agaricomycotina</taxon>
        <taxon>Agaricomycetes</taxon>
        <taxon>Auriculariales</taxon>
        <taxon>Exidiaceae</taxon>
        <taxon>Exidia</taxon>
    </lineage>
</organism>
<evidence type="ECO:0000259" key="6">
    <source>
        <dbReference type="Pfam" id="PF13847"/>
    </source>
</evidence>
<dbReference type="STRING" id="1314781.A0A165L6J5"/>
<keyword evidence="1 5" id="KW-0963">Cytoplasm</keyword>
<dbReference type="GO" id="GO:0005737">
    <property type="term" value="C:cytoplasm"/>
    <property type="evidence" value="ECO:0007669"/>
    <property type="project" value="UniProtKB-SubCell"/>
</dbReference>
<dbReference type="InterPro" id="IPR026635">
    <property type="entry name" value="Efm4/METTL10"/>
</dbReference>
<dbReference type="GO" id="GO:0032259">
    <property type="term" value="P:methylation"/>
    <property type="evidence" value="ECO:0007669"/>
    <property type="project" value="UniProtKB-KW"/>
</dbReference>
<evidence type="ECO:0000256" key="3">
    <source>
        <dbReference type="ARBA" id="ARBA00022679"/>
    </source>
</evidence>
<dbReference type="InParanoid" id="A0A165L6J5"/>
<evidence type="ECO:0000256" key="1">
    <source>
        <dbReference type="ARBA" id="ARBA00022490"/>
    </source>
</evidence>
<dbReference type="InterPro" id="IPR029063">
    <property type="entry name" value="SAM-dependent_MTases_sf"/>
</dbReference>
<dbReference type="GO" id="GO:0016192">
    <property type="term" value="P:vesicle-mediated transport"/>
    <property type="evidence" value="ECO:0007669"/>
    <property type="project" value="UniProtKB-UniRule"/>
</dbReference>
<dbReference type="CDD" id="cd02440">
    <property type="entry name" value="AdoMet_MTases"/>
    <property type="match status" value="1"/>
</dbReference>
<keyword evidence="3 5" id="KW-0808">Transferase</keyword>
<dbReference type="Proteomes" id="UP000077266">
    <property type="component" value="Unassembled WGS sequence"/>
</dbReference>
<dbReference type="PANTHER" id="PTHR12843">
    <property type="entry name" value="PROTEIN-LYSINE N-METHYLTRANSFERASE METTL10"/>
    <property type="match status" value="1"/>
</dbReference>
<keyword evidence="8" id="KW-1185">Reference proteome</keyword>
<proteinExistence type="inferred from homology"/>
<dbReference type="FunCoup" id="A0A165L6J5">
    <property type="interactions" value="537"/>
</dbReference>
<dbReference type="HAMAP" id="MF_03188">
    <property type="entry name" value="Methyltr_EFM4"/>
    <property type="match status" value="1"/>
</dbReference>
<dbReference type="EMBL" id="KV425930">
    <property type="protein sequence ID" value="KZV97431.1"/>
    <property type="molecule type" value="Genomic_DNA"/>
</dbReference>
<comment type="subcellular location">
    <subcellularLocation>
        <location evidence="5">Cytoplasm</location>
    </subcellularLocation>
</comment>
<accession>A0A165L6J5</accession>
<protein>
    <recommendedName>
        <fullName evidence="5">Protein-lysine N-methyltransferase EFM4</fullName>
        <ecNumber evidence="5">2.1.1.-</ecNumber>
    </recommendedName>
    <alternativeName>
        <fullName evidence="5">Elongation factor methyltransferase 4</fullName>
    </alternativeName>
</protein>
<dbReference type="AlphaFoldDB" id="A0A165L6J5"/>
<gene>
    <name evidence="5" type="primary">EFM4</name>
    <name evidence="7" type="ORF">EXIGLDRAFT_739331</name>
</gene>